<dbReference type="OrthoDB" id="79562at2759"/>
<dbReference type="GO" id="GO:0004301">
    <property type="term" value="F:epoxide hydrolase activity"/>
    <property type="evidence" value="ECO:0007669"/>
    <property type="project" value="TreeGrafter"/>
</dbReference>
<dbReference type="GO" id="GO:0043171">
    <property type="term" value="P:peptide catabolic process"/>
    <property type="evidence" value="ECO:0007669"/>
    <property type="project" value="TreeGrafter"/>
</dbReference>
<protein>
    <submittedName>
        <fullName evidence="2">Leukotriene A-4 hydrolase-like</fullName>
    </submittedName>
</protein>
<dbReference type="RefSeq" id="XP_024869171.1">
    <property type="nucleotide sequence ID" value="XM_025013403.1"/>
</dbReference>
<dbReference type="PANTHER" id="PTHR45726">
    <property type="entry name" value="LEUKOTRIENE A-4 HYDROLASE"/>
    <property type="match status" value="1"/>
</dbReference>
<accession>A0A6J1PIG3</accession>
<evidence type="ECO:0000313" key="1">
    <source>
        <dbReference type="Proteomes" id="UP000504618"/>
    </source>
</evidence>
<dbReference type="InterPro" id="IPR034015">
    <property type="entry name" value="M1_LTA4H"/>
</dbReference>
<dbReference type="GO" id="GO:0005829">
    <property type="term" value="C:cytosol"/>
    <property type="evidence" value="ECO:0007669"/>
    <property type="project" value="TreeGrafter"/>
</dbReference>
<name>A0A6J1PIG3_9HYME</name>
<proteinExistence type="predicted"/>
<dbReference type="InterPro" id="IPR042097">
    <property type="entry name" value="Aminopeptidase_N-like_N_sf"/>
</dbReference>
<dbReference type="SUPFAM" id="SSF63737">
    <property type="entry name" value="Leukotriene A4 hydrolase N-terminal domain"/>
    <property type="match status" value="1"/>
</dbReference>
<reference evidence="2" key="1">
    <citation type="submission" date="2025-08" db="UniProtKB">
        <authorList>
            <consortium name="RefSeq"/>
        </authorList>
    </citation>
    <scope>IDENTIFICATION</scope>
    <source>
        <tissue evidence="2">Whole body</tissue>
    </source>
</reference>
<dbReference type="GO" id="GO:0004177">
    <property type="term" value="F:aminopeptidase activity"/>
    <property type="evidence" value="ECO:0007669"/>
    <property type="project" value="TreeGrafter"/>
</dbReference>
<dbReference type="AlphaFoldDB" id="A0A6J1PIG3"/>
<dbReference type="GeneID" id="112452933"/>
<organism evidence="1 2">
    <name type="scientific">Temnothorax curvispinosus</name>
    <dbReference type="NCBI Taxonomy" id="300111"/>
    <lineage>
        <taxon>Eukaryota</taxon>
        <taxon>Metazoa</taxon>
        <taxon>Ecdysozoa</taxon>
        <taxon>Arthropoda</taxon>
        <taxon>Hexapoda</taxon>
        <taxon>Insecta</taxon>
        <taxon>Pterygota</taxon>
        <taxon>Neoptera</taxon>
        <taxon>Endopterygota</taxon>
        <taxon>Hymenoptera</taxon>
        <taxon>Apocrita</taxon>
        <taxon>Aculeata</taxon>
        <taxon>Formicoidea</taxon>
        <taxon>Formicidae</taxon>
        <taxon>Myrmicinae</taxon>
        <taxon>Temnothorax</taxon>
    </lineage>
</organism>
<evidence type="ECO:0000313" key="2">
    <source>
        <dbReference type="RefSeq" id="XP_024869171.1"/>
    </source>
</evidence>
<dbReference type="Proteomes" id="UP000504618">
    <property type="component" value="Unplaced"/>
</dbReference>
<keyword evidence="1" id="KW-1185">Reference proteome</keyword>
<dbReference type="PANTHER" id="PTHR45726:SF3">
    <property type="entry name" value="LEUKOTRIENE A-4 HYDROLASE"/>
    <property type="match status" value="1"/>
</dbReference>
<sequence>MTTSPQIACALLSINLILDSYRLTISSVTNFTTGTSLNYEIGYCGAYGSKFAIQLLQSVEIYSNRCTIQIEYKTSSNFPSLYWLTPEQTADGEHPFLLSHNKLTMLEHGFPARIHRLSNLHTLL</sequence>
<dbReference type="Gene3D" id="2.60.40.1730">
    <property type="entry name" value="tricorn interacting facor f3 domain"/>
    <property type="match status" value="1"/>
</dbReference>
<gene>
    <name evidence="2" type="primary">LOC112452933</name>
</gene>